<protein>
    <submittedName>
        <fullName evidence="2">Uncharacterized protein</fullName>
    </submittedName>
</protein>
<feature type="coiled-coil region" evidence="1">
    <location>
        <begin position="32"/>
        <end position="66"/>
    </location>
</feature>
<keyword evidence="3" id="KW-1185">Reference proteome</keyword>
<reference evidence="2 3" key="1">
    <citation type="submission" date="2024-01" db="EMBL/GenBank/DDBJ databases">
        <title>The genomes of 5 underutilized Papilionoideae crops provide insights into root nodulation and disease resistanc.</title>
        <authorList>
            <person name="Jiang F."/>
        </authorList>
    </citation>
    <scope>NUCLEOTIDE SEQUENCE [LARGE SCALE GENOMIC DNA]</scope>
    <source>
        <strain evidence="2">LVBAO_FW01</strain>
        <tissue evidence="2">Leaves</tissue>
    </source>
</reference>
<dbReference type="EMBL" id="JAYMYQ010000004">
    <property type="protein sequence ID" value="KAK7339058.1"/>
    <property type="molecule type" value="Genomic_DNA"/>
</dbReference>
<accession>A0AAN9LRS7</accession>
<feature type="coiled-coil region" evidence="1">
    <location>
        <begin position="108"/>
        <end position="184"/>
    </location>
</feature>
<proteinExistence type="predicted"/>
<evidence type="ECO:0000313" key="3">
    <source>
        <dbReference type="Proteomes" id="UP001367508"/>
    </source>
</evidence>
<keyword evidence="1" id="KW-0175">Coiled coil</keyword>
<organism evidence="2 3">
    <name type="scientific">Canavalia gladiata</name>
    <name type="common">Sword bean</name>
    <name type="synonym">Dolichos gladiatus</name>
    <dbReference type="NCBI Taxonomy" id="3824"/>
    <lineage>
        <taxon>Eukaryota</taxon>
        <taxon>Viridiplantae</taxon>
        <taxon>Streptophyta</taxon>
        <taxon>Embryophyta</taxon>
        <taxon>Tracheophyta</taxon>
        <taxon>Spermatophyta</taxon>
        <taxon>Magnoliopsida</taxon>
        <taxon>eudicotyledons</taxon>
        <taxon>Gunneridae</taxon>
        <taxon>Pentapetalae</taxon>
        <taxon>rosids</taxon>
        <taxon>fabids</taxon>
        <taxon>Fabales</taxon>
        <taxon>Fabaceae</taxon>
        <taxon>Papilionoideae</taxon>
        <taxon>50 kb inversion clade</taxon>
        <taxon>NPAAA clade</taxon>
        <taxon>indigoferoid/millettioid clade</taxon>
        <taxon>Phaseoleae</taxon>
        <taxon>Canavalia</taxon>
    </lineage>
</organism>
<comment type="caution">
    <text evidence="2">The sequence shown here is derived from an EMBL/GenBank/DDBJ whole genome shotgun (WGS) entry which is preliminary data.</text>
</comment>
<evidence type="ECO:0000313" key="2">
    <source>
        <dbReference type="EMBL" id="KAK7339058.1"/>
    </source>
</evidence>
<sequence>MTMSDEVDRLIEQVKMPAGDITFSTSTLKRLMERSVNDRESSKKQIESLEQDIQERRKKMRVLEQRIIESGESSVANSSLVEMQQTIARLMTQCNEKAFEMELKSVDNRVFQEQLNNKYSKNKELQEKVILLEQQLATVNEGTSVELTDQCASGEHFDELKRKIQFQEIENEKLKLEQVHLLEENNGLHGAESETL</sequence>
<gene>
    <name evidence="2" type="ORF">VNO77_19701</name>
</gene>
<evidence type="ECO:0000256" key="1">
    <source>
        <dbReference type="SAM" id="Coils"/>
    </source>
</evidence>
<name>A0AAN9LRS7_CANGL</name>
<dbReference type="AlphaFoldDB" id="A0AAN9LRS7"/>
<dbReference type="Proteomes" id="UP001367508">
    <property type="component" value="Unassembled WGS sequence"/>
</dbReference>